<feature type="transmembrane region" description="Helical" evidence="9">
    <location>
        <begin position="110"/>
        <end position="129"/>
    </location>
</feature>
<organism evidence="10">
    <name type="scientific">Muribaculaceae bacterium Z82</name>
    <dbReference type="NCBI Taxonomy" id="2304548"/>
    <lineage>
        <taxon>Bacteria</taxon>
        <taxon>Pseudomonadati</taxon>
        <taxon>Bacteroidota</taxon>
        <taxon>Bacteroidia</taxon>
        <taxon>Bacteroidales</taxon>
        <taxon>Muribaculaceae</taxon>
    </lineage>
</organism>
<comment type="similarity">
    <text evidence="2">Belongs to the TrkH potassium transport family.</text>
</comment>
<comment type="subcellular location">
    <subcellularLocation>
        <location evidence="1">Cell membrane</location>
        <topology evidence="1">Multi-pass membrane protein</topology>
    </subcellularLocation>
</comment>
<feature type="transmembrane region" description="Helical" evidence="9">
    <location>
        <begin position="41"/>
        <end position="65"/>
    </location>
</feature>
<dbReference type="GO" id="GO:0030001">
    <property type="term" value="P:metal ion transport"/>
    <property type="evidence" value="ECO:0007669"/>
    <property type="project" value="UniProtKB-ARBA"/>
</dbReference>
<name>A0A7C9KAI4_9BACT</name>
<dbReference type="AlphaFoldDB" id="A0A7C9KAI4"/>
<keyword evidence="8 9" id="KW-0472">Membrane</keyword>
<accession>A0A7C9KAI4</accession>
<dbReference type="GO" id="GO:0008324">
    <property type="term" value="F:monoatomic cation transmembrane transporter activity"/>
    <property type="evidence" value="ECO:0007669"/>
    <property type="project" value="InterPro"/>
</dbReference>
<evidence type="ECO:0000256" key="8">
    <source>
        <dbReference type="ARBA" id="ARBA00023136"/>
    </source>
</evidence>
<keyword evidence="3" id="KW-0813">Transport</keyword>
<proteinExistence type="inferred from homology"/>
<evidence type="ECO:0000256" key="4">
    <source>
        <dbReference type="ARBA" id="ARBA00022475"/>
    </source>
</evidence>
<keyword evidence="6 9" id="KW-1133">Transmembrane helix</keyword>
<evidence type="ECO:0000313" key="10">
    <source>
        <dbReference type="EMBL" id="NBI34233.1"/>
    </source>
</evidence>
<gene>
    <name evidence="10" type="ORF">D1639_04140</name>
</gene>
<feature type="transmembrane region" description="Helical" evidence="9">
    <location>
        <begin position="71"/>
        <end position="90"/>
    </location>
</feature>
<dbReference type="Pfam" id="PF02386">
    <property type="entry name" value="TrkH"/>
    <property type="match status" value="1"/>
</dbReference>
<dbReference type="EMBL" id="QWKH01000019">
    <property type="protein sequence ID" value="NBI34233.1"/>
    <property type="molecule type" value="Genomic_DNA"/>
</dbReference>
<keyword evidence="5 9" id="KW-0812">Transmembrane</keyword>
<reference evidence="10" key="1">
    <citation type="submission" date="2018-08" db="EMBL/GenBank/DDBJ databases">
        <title>Murine metabolic-syndrome-specific gut microbial biobank.</title>
        <authorList>
            <person name="Liu C."/>
        </authorList>
    </citation>
    <scope>NUCLEOTIDE SEQUENCE [LARGE SCALE GENOMIC DNA]</scope>
    <source>
        <strain evidence="10">Z82</strain>
    </source>
</reference>
<dbReference type="InterPro" id="IPR003445">
    <property type="entry name" value="Cat_transpt"/>
</dbReference>
<evidence type="ECO:0000256" key="1">
    <source>
        <dbReference type="ARBA" id="ARBA00004651"/>
    </source>
</evidence>
<evidence type="ECO:0000256" key="7">
    <source>
        <dbReference type="ARBA" id="ARBA00023065"/>
    </source>
</evidence>
<dbReference type="PANTHER" id="PTHR32024:SF2">
    <property type="entry name" value="TRK SYSTEM POTASSIUM UPTAKE PROTEIN TRKG-RELATED"/>
    <property type="match status" value="1"/>
</dbReference>
<dbReference type="GO" id="GO:0005886">
    <property type="term" value="C:plasma membrane"/>
    <property type="evidence" value="ECO:0007669"/>
    <property type="project" value="UniProtKB-SubCell"/>
</dbReference>
<feature type="transmembrane region" description="Helical" evidence="9">
    <location>
        <begin position="435"/>
        <end position="456"/>
    </location>
</feature>
<evidence type="ECO:0000256" key="9">
    <source>
        <dbReference type="SAM" id="Phobius"/>
    </source>
</evidence>
<evidence type="ECO:0000256" key="5">
    <source>
        <dbReference type="ARBA" id="ARBA00022692"/>
    </source>
</evidence>
<feature type="transmembrane region" description="Helical" evidence="9">
    <location>
        <begin position="303"/>
        <end position="323"/>
    </location>
</feature>
<keyword evidence="7" id="KW-0406">Ion transport</keyword>
<comment type="caution">
    <text evidence="10">The sequence shown here is derived from an EMBL/GenBank/DDBJ whole genome shotgun (WGS) entry which is preliminary data.</text>
</comment>
<evidence type="ECO:0000256" key="3">
    <source>
        <dbReference type="ARBA" id="ARBA00022448"/>
    </source>
</evidence>
<sequence length="522" mass="54780">MASAAEGTGVMSGASRAAAELLSPGILDVFPGRGSGSFSPVARYVGTATMFIGMAAFVPLAVLWIRPDEVSFAPCFIFPGLCAMALGYLLRFATEKAARGFRLSRRQAAVCTFLVWLLATVVYGAPFVMGGLLTPDQAFFEAASGLTTTGLSVVDVGSCPDIFLFHRSLTCYLGGVGLVLILTCVVTQTGGLGVYNAEGHTDHLLPSTAKTARLILLIYTGIIAAGAAAYVAAGMTPFDAINISMCAVSTAGFATHPESLAFWQSPLIEFITIVLMIAGGMNFLLLFLLLERKFKAFLTHIETPLYFGIIAMATVVVSTFFLVQGVSADAGQAFREGVFQVVSVLTSTGFQTIPSFVDLGPALLFVFMLLMFCGAEARSTSGGIKVYRVAVASLGLSQSLRRQYGSNRITSIKINRFGKRSVLTDAEVSEAQTFVALYLLVFAAGTFLFILCGATLQEAAFDFASCLGNAGVGTGFLNSASGPAPLIIGALGMLLGRLEIIPMFVGASALLSFAVGGVRHGR</sequence>
<feature type="transmembrane region" description="Helical" evidence="9">
    <location>
        <begin position="172"/>
        <end position="194"/>
    </location>
</feature>
<feature type="transmembrane region" description="Helical" evidence="9">
    <location>
        <begin position="500"/>
        <end position="518"/>
    </location>
</feature>
<evidence type="ECO:0000256" key="2">
    <source>
        <dbReference type="ARBA" id="ARBA00009137"/>
    </source>
</evidence>
<keyword evidence="4" id="KW-1003">Cell membrane</keyword>
<dbReference type="PANTHER" id="PTHR32024">
    <property type="entry name" value="TRK SYSTEM POTASSIUM UPTAKE PROTEIN TRKG-RELATED"/>
    <property type="match status" value="1"/>
</dbReference>
<feature type="transmembrane region" description="Helical" evidence="9">
    <location>
        <begin position="214"/>
        <end position="233"/>
    </location>
</feature>
<evidence type="ECO:0000256" key="6">
    <source>
        <dbReference type="ARBA" id="ARBA00022989"/>
    </source>
</evidence>
<feature type="transmembrane region" description="Helical" evidence="9">
    <location>
        <begin position="353"/>
        <end position="375"/>
    </location>
</feature>
<feature type="transmembrane region" description="Helical" evidence="9">
    <location>
        <begin position="267"/>
        <end position="291"/>
    </location>
</feature>
<protein>
    <submittedName>
        <fullName evidence="10">TrkH family potassium uptake protein</fullName>
    </submittedName>
</protein>